<feature type="binding site" evidence="6">
    <location>
        <position position="75"/>
    </location>
    <ligand>
        <name>Fe cation</name>
        <dbReference type="ChEBI" id="CHEBI:24875"/>
        <note>catalytic</note>
    </ligand>
</feature>
<evidence type="ECO:0000256" key="6">
    <source>
        <dbReference type="PIRSR" id="PIRSR610300-51"/>
    </source>
</evidence>
<dbReference type="AlphaFoldDB" id="A0A2N0ZEZ4"/>
<dbReference type="Pfam" id="PF05995">
    <property type="entry name" value="CDO_I"/>
    <property type="match status" value="1"/>
</dbReference>
<proteinExistence type="inferred from homology"/>
<comment type="similarity">
    <text evidence="1">Belongs to the cysteine dioxygenase family.</text>
</comment>
<evidence type="ECO:0000256" key="5">
    <source>
        <dbReference type="ARBA" id="ARBA00023004"/>
    </source>
</evidence>
<feature type="binding site" evidence="6">
    <location>
        <position position="125"/>
    </location>
    <ligand>
        <name>Fe cation</name>
        <dbReference type="ChEBI" id="CHEBI:24875"/>
        <note>catalytic</note>
    </ligand>
</feature>
<dbReference type="PANTHER" id="PTHR12918">
    <property type="entry name" value="CYSTEINE DIOXYGENASE"/>
    <property type="match status" value="1"/>
</dbReference>
<protein>
    <submittedName>
        <fullName evidence="7">Cysteine dioxygenase</fullName>
    </submittedName>
</protein>
<dbReference type="Gene3D" id="2.60.120.10">
    <property type="entry name" value="Jelly Rolls"/>
    <property type="match status" value="1"/>
</dbReference>
<keyword evidence="8" id="KW-1185">Reference proteome</keyword>
<dbReference type="CDD" id="cd10548">
    <property type="entry name" value="cupin_CDO"/>
    <property type="match status" value="1"/>
</dbReference>
<dbReference type="InterPro" id="IPR010300">
    <property type="entry name" value="CDO_1"/>
</dbReference>
<dbReference type="InterPro" id="IPR014710">
    <property type="entry name" value="RmlC-like_jellyroll"/>
</dbReference>
<evidence type="ECO:0000256" key="3">
    <source>
        <dbReference type="ARBA" id="ARBA00022964"/>
    </source>
</evidence>
<comment type="caution">
    <text evidence="7">The sequence shown here is derived from an EMBL/GenBank/DDBJ whole genome shotgun (WGS) entry which is preliminary data.</text>
</comment>
<evidence type="ECO:0000256" key="1">
    <source>
        <dbReference type="ARBA" id="ARBA00006622"/>
    </source>
</evidence>
<evidence type="ECO:0000256" key="4">
    <source>
        <dbReference type="ARBA" id="ARBA00023002"/>
    </source>
</evidence>
<dbReference type="Proteomes" id="UP000233343">
    <property type="component" value="Unassembled WGS sequence"/>
</dbReference>
<accession>A0A2N0ZEZ4</accession>
<dbReference type="GO" id="GO:0016702">
    <property type="term" value="F:oxidoreductase activity, acting on single donors with incorporation of molecular oxygen, incorporation of two atoms of oxygen"/>
    <property type="evidence" value="ECO:0007669"/>
    <property type="project" value="InterPro"/>
</dbReference>
<feature type="binding site" evidence="6">
    <location>
        <position position="77"/>
    </location>
    <ligand>
        <name>Fe cation</name>
        <dbReference type="ChEBI" id="CHEBI:24875"/>
        <note>catalytic</note>
    </ligand>
</feature>
<evidence type="ECO:0000256" key="2">
    <source>
        <dbReference type="ARBA" id="ARBA00022723"/>
    </source>
</evidence>
<reference evidence="7 8" key="1">
    <citation type="journal article" date="2010" name="Int. J. Syst. Evol. Microbiol.">
        <title>Bacillus horneckiae sp. nov., isolated from a spacecraft-assembly clean room.</title>
        <authorList>
            <person name="Vaishampayan P."/>
            <person name="Probst A."/>
            <person name="Krishnamurthi S."/>
            <person name="Ghosh S."/>
            <person name="Osman S."/>
            <person name="McDowall A."/>
            <person name="Ruckmani A."/>
            <person name="Mayilraj S."/>
            <person name="Venkateswaran K."/>
        </authorList>
    </citation>
    <scope>NUCLEOTIDE SEQUENCE [LARGE SCALE GENOMIC DNA]</scope>
    <source>
        <strain evidence="8">1PO1SC</strain>
    </source>
</reference>
<organism evidence="7 8">
    <name type="scientific">Cytobacillus horneckiae</name>
    <dbReference type="NCBI Taxonomy" id="549687"/>
    <lineage>
        <taxon>Bacteria</taxon>
        <taxon>Bacillati</taxon>
        <taxon>Bacillota</taxon>
        <taxon>Bacilli</taxon>
        <taxon>Bacillales</taxon>
        <taxon>Bacillaceae</taxon>
        <taxon>Cytobacillus</taxon>
    </lineage>
</organism>
<sequence length="154" mass="17372">MNLIDKLNSALHSANIKNTQELHKVIRSLNISLDEVSPFIKQPSELEYGRNVIFSNDYAEVIIVYLPSFAKTFIHDHGSSAGSLFIIQGKLLNILYDKTDEGIQFSKTESYEENDGFLVQGDTIHMMYNPTLSPVISFHVYTPPLQNSTSYPSN</sequence>
<dbReference type="GO" id="GO:0008198">
    <property type="term" value="F:ferrous iron binding"/>
    <property type="evidence" value="ECO:0007669"/>
    <property type="project" value="TreeGrafter"/>
</dbReference>
<gene>
    <name evidence="7" type="ORF">CWS20_15925</name>
</gene>
<evidence type="ECO:0000313" key="8">
    <source>
        <dbReference type="Proteomes" id="UP000233343"/>
    </source>
</evidence>
<dbReference type="InterPro" id="IPR011051">
    <property type="entry name" value="RmlC_Cupin_sf"/>
</dbReference>
<name>A0A2N0ZEZ4_9BACI</name>
<dbReference type="PANTHER" id="PTHR12918:SF1">
    <property type="entry name" value="CYSTEINE DIOXYGENASE TYPE 1"/>
    <property type="match status" value="1"/>
</dbReference>
<keyword evidence="2 6" id="KW-0479">Metal-binding</keyword>
<dbReference type="SUPFAM" id="SSF51182">
    <property type="entry name" value="RmlC-like cupins"/>
    <property type="match status" value="1"/>
</dbReference>
<keyword evidence="5 6" id="KW-0408">Iron</keyword>
<keyword evidence="3 7" id="KW-0223">Dioxygenase</keyword>
<dbReference type="RefSeq" id="WP_066194787.1">
    <property type="nucleotide sequence ID" value="NZ_JAFDQP010000015.1"/>
</dbReference>
<dbReference type="EMBL" id="PISD01000033">
    <property type="protein sequence ID" value="PKG28085.1"/>
    <property type="molecule type" value="Genomic_DNA"/>
</dbReference>
<evidence type="ECO:0000313" key="7">
    <source>
        <dbReference type="EMBL" id="PKG28085.1"/>
    </source>
</evidence>
<keyword evidence="4" id="KW-0560">Oxidoreductase</keyword>